<proteinExistence type="predicted"/>
<dbReference type="Proteomes" id="UP000837801">
    <property type="component" value="Unassembled WGS sequence"/>
</dbReference>
<dbReference type="PANTHER" id="PTHR39398:SF1">
    <property type="entry name" value="CSN8_PSMD8_EIF3K DOMAIN-CONTAINING PROTEIN"/>
    <property type="match status" value="1"/>
</dbReference>
<feature type="compositionally biased region" description="Basic and acidic residues" evidence="1">
    <location>
        <begin position="27"/>
        <end position="40"/>
    </location>
</feature>
<protein>
    <recommendedName>
        <fullName evidence="4">CSN8/PSMD8/EIF3K domain-containing protein</fullName>
    </recommendedName>
</protein>
<name>A0A9P0QVA7_9ASCO</name>
<gene>
    <name evidence="2" type="ORF">CLIB1423_24S00430</name>
</gene>
<organism evidence="2 3">
    <name type="scientific">[Candida] railenensis</name>
    <dbReference type="NCBI Taxonomy" id="45579"/>
    <lineage>
        <taxon>Eukaryota</taxon>
        <taxon>Fungi</taxon>
        <taxon>Dikarya</taxon>
        <taxon>Ascomycota</taxon>
        <taxon>Saccharomycotina</taxon>
        <taxon>Pichiomycetes</taxon>
        <taxon>Debaryomycetaceae</taxon>
        <taxon>Kurtzmaniella</taxon>
    </lineage>
</organism>
<comment type="caution">
    <text evidence="2">The sequence shown here is derived from an EMBL/GenBank/DDBJ whole genome shotgun (WGS) entry which is preliminary data.</text>
</comment>
<dbReference type="AlphaFoldDB" id="A0A9P0QVA7"/>
<feature type="compositionally biased region" description="Low complexity" evidence="1">
    <location>
        <begin position="12"/>
        <end position="26"/>
    </location>
</feature>
<accession>A0A9P0QVA7</accession>
<keyword evidence="3" id="KW-1185">Reference proteome</keyword>
<reference evidence="2" key="1">
    <citation type="submission" date="2022-03" db="EMBL/GenBank/DDBJ databases">
        <authorList>
            <person name="Legras J.-L."/>
            <person name="Devillers H."/>
            <person name="Grondin C."/>
        </authorList>
    </citation>
    <scope>NUCLEOTIDE SEQUENCE</scope>
    <source>
        <strain evidence="2">CLIB 1423</strain>
    </source>
</reference>
<dbReference type="OrthoDB" id="2100128at2759"/>
<dbReference type="EMBL" id="CAKXYY010000024">
    <property type="protein sequence ID" value="CAH2355294.1"/>
    <property type="molecule type" value="Genomic_DNA"/>
</dbReference>
<evidence type="ECO:0000313" key="2">
    <source>
        <dbReference type="EMBL" id="CAH2355294.1"/>
    </source>
</evidence>
<sequence length="332" mass="37861">MQKSGNGKPSKRNWSSKAKSNNSLASDESKLKSRSERFNKSNETSAGRGIGGYGFVSRGEDDRLQRSERERKLFFEKIFNDFMNYCIQSDSSLKEKVKELANSSDEAVQIGEDMNGLTITEDRKIHAQDRKTPTTNLDSILTSLRKLREALLFAKPDDFSKRVFLFSIRISASIGQYHTYIPSINYLLENAKSLLTQIEIAEVATLLALHLAHFNNHNLRAIEVYYKYNIENVSLLRCLKAWAVGDFQNWTRIYNTECDGCKSAIMRMGLTKILNSMVKVMTAAYFSLDKSYLEDCVLPNGVDVSVLVEKYNCSWKVDDKVVILRERAKKPI</sequence>
<evidence type="ECO:0000256" key="1">
    <source>
        <dbReference type="SAM" id="MobiDB-lite"/>
    </source>
</evidence>
<evidence type="ECO:0000313" key="3">
    <source>
        <dbReference type="Proteomes" id="UP000837801"/>
    </source>
</evidence>
<dbReference type="PANTHER" id="PTHR39398">
    <property type="entry name" value="YALI0F14311P"/>
    <property type="match status" value="1"/>
</dbReference>
<feature type="region of interest" description="Disordered" evidence="1">
    <location>
        <begin position="1"/>
        <end position="62"/>
    </location>
</feature>
<evidence type="ECO:0008006" key="4">
    <source>
        <dbReference type="Google" id="ProtNLM"/>
    </source>
</evidence>